<organism evidence="5">
    <name type="scientific">Clastoptera arizonana</name>
    <name type="common">Arizona spittle bug</name>
    <dbReference type="NCBI Taxonomy" id="38151"/>
    <lineage>
        <taxon>Eukaryota</taxon>
        <taxon>Metazoa</taxon>
        <taxon>Ecdysozoa</taxon>
        <taxon>Arthropoda</taxon>
        <taxon>Hexapoda</taxon>
        <taxon>Insecta</taxon>
        <taxon>Pterygota</taxon>
        <taxon>Neoptera</taxon>
        <taxon>Paraneoptera</taxon>
        <taxon>Hemiptera</taxon>
        <taxon>Auchenorrhyncha</taxon>
        <taxon>Cercopoidea</taxon>
        <taxon>Clastopteridae</taxon>
        <taxon>Clastoptera</taxon>
    </lineage>
</organism>
<dbReference type="InterPro" id="IPR000504">
    <property type="entry name" value="RRM_dom"/>
</dbReference>
<dbReference type="GO" id="GO:0000932">
    <property type="term" value="C:P-body"/>
    <property type="evidence" value="ECO:0007669"/>
    <property type="project" value="TreeGrafter"/>
</dbReference>
<evidence type="ECO:0000313" key="5">
    <source>
        <dbReference type="EMBL" id="JAS22855.1"/>
    </source>
</evidence>
<protein>
    <recommendedName>
        <fullName evidence="4">UBA domain-containing protein</fullName>
    </recommendedName>
</protein>
<keyword evidence="1" id="KW-0694">RNA-binding</keyword>
<dbReference type="PROSITE" id="PS50030">
    <property type="entry name" value="UBA"/>
    <property type="match status" value="1"/>
</dbReference>
<dbReference type="GO" id="GO:0003723">
    <property type="term" value="F:RNA binding"/>
    <property type="evidence" value="ECO:0007669"/>
    <property type="project" value="UniProtKB-KW"/>
</dbReference>
<dbReference type="PANTHER" id="PTHR13020:SF25">
    <property type="entry name" value="PROTEIN GAWKY"/>
    <property type="match status" value="1"/>
</dbReference>
<dbReference type="Pfam" id="PF00076">
    <property type="entry name" value="RRM_1"/>
    <property type="match status" value="1"/>
</dbReference>
<feature type="compositionally biased region" description="Gly residues" evidence="3">
    <location>
        <begin position="915"/>
        <end position="930"/>
    </location>
</feature>
<dbReference type="Pfam" id="PF16608">
    <property type="entry name" value="TNRC6-PABC_bdg"/>
    <property type="match status" value="1"/>
</dbReference>
<evidence type="ECO:0000256" key="1">
    <source>
        <dbReference type="ARBA" id="ARBA00022884"/>
    </source>
</evidence>
<dbReference type="SUPFAM" id="SSF46934">
    <property type="entry name" value="UBA-like"/>
    <property type="match status" value="1"/>
</dbReference>
<feature type="region of interest" description="Disordered" evidence="3">
    <location>
        <begin position="1021"/>
        <end position="1106"/>
    </location>
</feature>
<dbReference type="CDD" id="cd12435">
    <property type="entry name" value="RRM_GW182_like"/>
    <property type="match status" value="1"/>
</dbReference>
<gene>
    <name evidence="5" type="ORF">g.16598</name>
</gene>
<feature type="compositionally biased region" description="Polar residues" evidence="3">
    <location>
        <begin position="458"/>
        <end position="474"/>
    </location>
</feature>
<feature type="compositionally biased region" description="Polar residues" evidence="3">
    <location>
        <begin position="727"/>
        <end position="749"/>
    </location>
</feature>
<feature type="non-terminal residue" evidence="5">
    <location>
        <position position="1"/>
    </location>
</feature>
<dbReference type="InterPro" id="IPR035979">
    <property type="entry name" value="RBD_domain_sf"/>
</dbReference>
<feature type="compositionally biased region" description="Gly residues" evidence="3">
    <location>
        <begin position="1025"/>
        <end position="1054"/>
    </location>
</feature>
<dbReference type="InterPro" id="IPR012677">
    <property type="entry name" value="Nucleotide-bd_a/b_plait_sf"/>
</dbReference>
<feature type="compositionally biased region" description="Polar residues" evidence="3">
    <location>
        <begin position="757"/>
        <end position="767"/>
    </location>
</feature>
<dbReference type="Gene3D" id="3.30.70.330">
    <property type="match status" value="1"/>
</dbReference>
<feature type="domain" description="UBA" evidence="4">
    <location>
        <begin position="390"/>
        <end position="436"/>
    </location>
</feature>
<dbReference type="InterPro" id="IPR026805">
    <property type="entry name" value="GW182_M_dom"/>
</dbReference>
<dbReference type="EMBL" id="GEDC01014443">
    <property type="protein sequence ID" value="JAS22855.1"/>
    <property type="molecule type" value="Transcribed_RNA"/>
</dbReference>
<feature type="compositionally biased region" description="Polar residues" evidence="3">
    <location>
        <begin position="1055"/>
        <end position="1069"/>
    </location>
</feature>
<evidence type="ECO:0000256" key="2">
    <source>
        <dbReference type="SAM" id="Coils"/>
    </source>
</evidence>
<dbReference type="InterPro" id="IPR032226">
    <property type="entry name" value="TNRC6_PABC-bd"/>
</dbReference>
<evidence type="ECO:0000259" key="4">
    <source>
        <dbReference type="PROSITE" id="PS50030"/>
    </source>
</evidence>
<feature type="compositionally biased region" description="Polar residues" evidence="3">
    <location>
        <begin position="704"/>
        <end position="718"/>
    </location>
</feature>
<feature type="region of interest" description="Disordered" evidence="3">
    <location>
        <begin position="175"/>
        <end position="201"/>
    </location>
</feature>
<evidence type="ECO:0000256" key="3">
    <source>
        <dbReference type="SAM" id="MobiDB-lite"/>
    </source>
</evidence>
<dbReference type="InterPro" id="IPR015940">
    <property type="entry name" value="UBA"/>
</dbReference>
<dbReference type="InterPro" id="IPR009060">
    <property type="entry name" value="UBA-like_sf"/>
</dbReference>
<feature type="compositionally biased region" description="Polar residues" evidence="3">
    <location>
        <begin position="519"/>
        <end position="534"/>
    </location>
</feature>
<dbReference type="InterPro" id="IPR033503">
    <property type="entry name" value="GW182_RRM"/>
</dbReference>
<feature type="compositionally biased region" description="Gly residues" evidence="3">
    <location>
        <begin position="76"/>
        <end position="86"/>
    </location>
</feature>
<dbReference type="AlphaFoldDB" id="A0A1B6DB77"/>
<feature type="compositionally biased region" description="Polar residues" evidence="3">
    <location>
        <begin position="484"/>
        <end position="495"/>
    </location>
</feature>
<feature type="compositionally biased region" description="Polar residues" evidence="3">
    <location>
        <begin position="897"/>
        <end position="911"/>
    </location>
</feature>
<feature type="region of interest" description="Disordered" evidence="3">
    <location>
        <begin position="511"/>
        <end position="534"/>
    </location>
</feature>
<feature type="region of interest" description="Disordered" evidence="3">
    <location>
        <begin position="455"/>
        <end position="495"/>
    </location>
</feature>
<keyword evidence="2" id="KW-0175">Coiled coil</keyword>
<feature type="region of interest" description="Disordered" evidence="3">
    <location>
        <begin position="1"/>
        <end position="133"/>
    </location>
</feature>
<feature type="coiled-coil region" evidence="2">
    <location>
        <begin position="599"/>
        <end position="626"/>
    </location>
</feature>
<dbReference type="GO" id="GO:0035278">
    <property type="term" value="P:miRNA-mediated gene silencing by inhibition of translation"/>
    <property type="evidence" value="ECO:0007669"/>
    <property type="project" value="InterPro"/>
</dbReference>
<dbReference type="PANTHER" id="PTHR13020">
    <property type="entry name" value="TRINUCLEOTIDE REPEAT-CONTAINING GENE 6"/>
    <property type="match status" value="1"/>
</dbReference>
<dbReference type="InterPro" id="IPR052068">
    <property type="entry name" value="GW182_domain"/>
</dbReference>
<accession>A0A1B6DB77</accession>
<proteinExistence type="predicted"/>
<feature type="region of interest" description="Disordered" evidence="3">
    <location>
        <begin position="687"/>
        <end position="799"/>
    </location>
</feature>
<name>A0A1B6DB77_9HEMI</name>
<feature type="region of interest" description="Disordered" evidence="3">
    <location>
        <begin position="636"/>
        <end position="656"/>
    </location>
</feature>
<dbReference type="GO" id="GO:0060213">
    <property type="term" value="P:positive regulation of nuclear-transcribed mRNA poly(A) tail shortening"/>
    <property type="evidence" value="ECO:0007669"/>
    <property type="project" value="TreeGrafter"/>
</dbReference>
<reference evidence="5" key="1">
    <citation type="submission" date="2015-12" db="EMBL/GenBank/DDBJ databases">
        <title>De novo transcriptome assembly of four potential Pierce s Disease insect vectors from Arizona vineyards.</title>
        <authorList>
            <person name="Tassone E.E."/>
        </authorList>
    </citation>
    <scope>NUCLEOTIDE SEQUENCE</scope>
</reference>
<feature type="region of interest" description="Disordered" evidence="3">
    <location>
        <begin position="865"/>
        <end position="934"/>
    </location>
</feature>
<dbReference type="SUPFAM" id="SSF54928">
    <property type="entry name" value="RNA-binding domain, RBD"/>
    <property type="match status" value="1"/>
</dbReference>
<sequence length="1106" mass="118334">KDSNGAPLGPVWKPNVNNGTDLWEANLRNGGQPPQQVVQKAPWGHTPASNIGGTWGEDDDLGDASNVWTGVPSGQTGVGGQWGGNNTGPQPPMWGGPKKDADWSGVGGGSNWGDPRDIRNPASGAMDPRSGNDLRSAMVDHRDPMRSVMDHRSMTGNDVMMRGDPRGISGRLNGSASDPMWGGPPQQPPHHHISHQQAQPPNKMVAPNTPGMNQWPGFPPKEMNMPVAKPTGWEEPSPPAQRRNIPNYDDGTSLWGSQQQRAAMQGNNKVSHWKEIPSTTMGRGMQCPPGMPQNRMTPNASNNMKPDTPLWAHPSRNGSWGDGPHDVGGVAPWGEDKVGSGSGLTPWNDPSLGQSWGGPKPKNSMNQTWVDAEVDASNWGHPPKQQVPKPLTRELVWASKQFKILFDMGFKKEEIENTLRATNMVLEDAMEILQNASRGLNVGDAWRGRHTEMEPQFDHTNPQAFPSQKLNPQLQFAPPGGSGSAPNLLNNTGNHSLSNISPAIVQKILSQQPPPQQPIPYNQSRTPQSQPSAQQLRMLVQQIQMAVSAGYLNSQILNQPLAPQTLILLNQLLQQIKHLQQATQQFHQVQNPILGGGNKAQASVQMAKAKQNITNLQNQIAAQQAIYIKQQHHMPPHQGDFFKQNVPDPLSNLPTNFNEMAINKEPQHSSAFQSQQQSRLNQWKLPSLEKDGDMSGGNEFSRAPGTTTKSQGNSSPNLNPLLGQADGTWSSNLTRSNSDTGWPDSNSVDNDSKDWSIATSQSNSQAFTDLVPEFEPGKPWKGTQMKSIEDDPSITPGSVIRSPISLASIKDTEIFNSGAGGKTSPTVSGVELPIPPLSLSSSTWSFTPSSSASFTSPLGKLVGAKSTWGDTPPPNSVSNELWSAPKSRGPPPGLSSKIPSNPGNGTVSGTTNGWGSLGGRWGGGNGGGGPQQNQPWGSTWLILRNLTPQIDGSTLKTLCVQHGPLSNFHLYLNHGLAMAKYSTRDEANKAQLALNNCVLSNTTIFAESLSENEAQNLLQHLGQQSSGGGGWGLRGGTTPGPGSGPKGAPGGDTWGSGSQLWAPSNSGGSSLWGPPPLDNSDQHRATPSSSLNSFLPGDLLGSNDTM</sequence>
<dbReference type="Pfam" id="PF12938">
    <property type="entry name" value="M_domain"/>
    <property type="match status" value="1"/>
</dbReference>
<dbReference type="GO" id="GO:0005654">
    <property type="term" value="C:nucleoplasm"/>
    <property type="evidence" value="ECO:0007669"/>
    <property type="project" value="TreeGrafter"/>
</dbReference>